<dbReference type="Proteomes" id="UP001420932">
    <property type="component" value="Unassembled WGS sequence"/>
</dbReference>
<comment type="caution">
    <text evidence="1">The sequence shown here is derived from an EMBL/GenBank/DDBJ whole genome shotgun (WGS) entry which is preliminary data.</text>
</comment>
<reference evidence="1 2" key="1">
    <citation type="submission" date="2024-01" db="EMBL/GenBank/DDBJ databases">
        <title>Genome assemblies of Stephania.</title>
        <authorList>
            <person name="Yang L."/>
        </authorList>
    </citation>
    <scope>NUCLEOTIDE SEQUENCE [LARGE SCALE GENOMIC DNA]</scope>
    <source>
        <strain evidence="1">YNDBR</strain>
        <tissue evidence="1">Leaf</tissue>
    </source>
</reference>
<gene>
    <name evidence="1" type="ORF">Syun_006701</name>
</gene>
<protein>
    <submittedName>
        <fullName evidence="1">Uncharacterized protein</fullName>
    </submittedName>
</protein>
<keyword evidence="2" id="KW-1185">Reference proteome</keyword>
<organism evidence="1 2">
    <name type="scientific">Stephania yunnanensis</name>
    <dbReference type="NCBI Taxonomy" id="152371"/>
    <lineage>
        <taxon>Eukaryota</taxon>
        <taxon>Viridiplantae</taxon>
        <taxon>Streptophyta</taxon>
        <taxon>Embryophyta</taxon>
        <taxon>Tracheophyta</taxon>
        <taxon>Spermatophyta</taxon>
        <taxon>Magnoliopsida</taxon>
        <taxon>Ranunculales</taxon>
        <taxon>Menispermaceae</taxon>
        <taxon>Menispermoideae</taxon>
        <taxon>Cissampelideae</taxon>
        <taxon>Stephania</taxon>
    </lineage>
</organism>
<name>A0AAP0PYR4_9MAGN</name>
<sequence length="97" mass="11154">MRSDVDLVKTKETVAVVCIVVIGFGLESEKGEVDEDELLWWWRCYCFLIDECCCCYLSFIGLMRLVLKMGLFKHKKICKLKLRTSAMAAVPEVSRRG</sequence>
<dbReference type="EMBL" id="JBBNAF010000003">
    <property type="protein sequence ID" value="KAK9160360.1"/>
    <property type="molecule type" value="Genomic_DNA"/>
</dbReference>
<evidence type="ECO:0000313" key="2">
    <source>
        <dbReference type="Proteomes" id="UP001420932"/>
    </source>
</evidence>
<evidence type="ECO:0000313" key="1">
    <source>
        <dbReference type="EMBL" id="KAK9160360.1"/>
    </source>
</evidence>
<proteinExistence type="predicted"/>
<dbReference type="AlphaFoldDB" id="A0AAP0PYR4"/>
<accession>A0AAP0PYR4</accession>